<reference evidence="2 3" key="1">
    <citation type="submission" date="2018-02" db="EMBL/GenBank/DDBJ databases">
        <title>The genomes of Aspergillus section Nigri reveals drivers in fungal speciation.</title>
        <authorList>
            <consortium name="DOE Joint Genome Institute"/>
            <person name="Vesth T.C."/>
            <person name="Nybo J."/>
            <person name="Theobald S."/>
            <person name="Brandl J."/>
            <person name="Frisvad J.C."/>
            <person name="Nielsen K.F."/>
            <person name="Lyhne E.K."/>
            <person name="Kogle M.E."/>
            <person name="Kuo A."/>
            <person name="Riley R."/>
            <person name="Clum A."/>
            <person name="Nolan M."/>
            <person name="Lipzen A."/>
            <person name="Salamov A."/>
            <person name="Henrissat B."/>
            <person name="Wiebenga A."/>
            <person name="De vries R.P."/>
            <person name="Grigoriev I.V."/>
            <person name="Mortensen U.H."/>
            <person name="Andersen M.R."/>
            <person name="Baker S.E."/>
        </authorList>
    </citation>
    <scope>NUCLEOTIDE SEQUENCE [LARGE SCALE GENOMIC DNA]</scope>
    <source>
        <strain evidence="2 3">CBS 121593</strain>
    </source>
</reference>
<protein>
    <submittedName>
        <fullName evidence="2">Uncharacterized protein</fullName>
    </submittedName>
</protein>
<dbReference type="AlphaFoldDB" id="A0A395HDE3"/>
<proteinExistence type="predicted"/>
<gene>
    <name evidence="2" type="ORF">BO80DRAFT_137564</name>
</gene>
<dbReference type="VEuPathDB" id="FungiDB:BO80DRAFT_137564"/>
<dbReference type="GeneID" id="37218518"/>
<organism evidence="2 3">
    <name type="scientific">Aspergillus ibericus CBS 121593</name>
    <dbReference type="NCBI Taxonomy" id="1448316"/>
    <lineage>
        <taxon>Eukaryota</taxon>
        <taxon>Fungi</taxon>
        <taxon>Dikarya</taxon>
        <taxon>Ascomycota</taxon>
        <taxon>Pezizomycotina</taxon>
        <taxon>Eurotiomycetes</taxon>
        <taxon>Eurotiomycetidae</taxon>
        <taxon>Eurotiales</taxon>
        <taxon>Aspergillaceae</taxon>
        <taxon>Aspergillus</taxon>
        <taxon>Aspergillus subgen. Circumdati</taxon>
    </lineage>
</organism>
<dbReference type="Proteomes" id="UP000249402">
    <property type="component" value="Unassembled WGS sequence"/>
</dbReference>
<sequence>MPGPVMGTGGTYFSCRSFLGPPPAIPSHGMIFRTLSTASSAPLLAAADNSLRLTAPRRDARSALETRCPPGMSVHVGETGGRQAIREPGGFIRPASWTTHWQGVGRQMNLTSPVGRTGFVDLVSPLKSSASDSCSSLLRRLGSHRLGPRGGTDYGGSL</sequence>
<dbReference type="RefSeq" id="XP_025579810.1">
    <property type="nucleotide sequence ID" value="XM_025713653.1"/>
</dbReference>
<evidence type="ECO:0000313" key="2">
    <source>
        <dbReference type="EMBL" id="RAL05483.1"/>
    </source>
</evidence>
<accession>A0A395HDE3</accession>
<evidence type="ECO:0000313" key="3">
    <source>
        <dbReference type="Proteomes" id="UP000249402"/>
    </source>
</evidence>
<feature type="region of interest" description="Disordered" evidence="1">
    <location>
        <begin position="70"/>
        <end position="89"/>
    </location>
</feature>
<dbReference type="EMBL" id="KZ824421">
    <property type="protein sequence ID" value="RAL05483.1"/>
    <property type="molecule type" value="Genomic_DNA"/>
</dbReference>
<name>A0A395HDE3_9EURO</name>
<evidence type="ECO:0000256" key="1">
    <source>
        <dbReference type="SAM" id="MobiDB-lite"/>
    </source>
</evidence>
<keyword evidence="3" id="KW-1185">Reference proteome</keyword>